<sequence>MNLAPLPALIGHRGLPSLAPENTAASIQSAVDNGIEWIELDVTMAGDESLVMMHDPDCRLFKQPDIKLAKLNKDALKKIDAGRWFSDEFAGEPLLFCEDMLALVRKTGVGLNLEIKINPDLDTQRQVDLIWAELQSYTEMFDRILISSFSIPALSHLRSLSDVINIGVLFEKVPSNALEITSTLKAASLHCDQSHLSQELALTLSEAMPLYCYTVNDTVTLHKLLSWGVSGVFCDRANADDLKAIVKEHQLTQKA</sequence>
<dbReference type="EMBL" id="JBHRYN010000010">
    <property type="protein sequence ID" value="MFC3701558.1"/>
    <property type="molecule type" value="Genomic_DNA"/>
</dbReference>
<accession>A0ABV7WQJ1</accession>
<dbReference type="Proteomes" id="UP001595710">
    <property type="component" value="Unassembled WGS sequence"/>
</dbReference>
<dbReference type="Pfam" id="PF03009">
    <property type="entry name" value="GDPD"/>
    <property type="match status" value="1"/>
</dbReference>
<dbReference type="Gene3D" id="3.20.20.190">
    <property type="entry name" value="Phosphatidylinositol (PI) phosphodiesterase"/>
    <property type="match status" value="1"/>
</dbReference>
<feature type="domain" description="GP-PDE" evidence="1">
    <location>
        <begin position="7"/>
        <end position="244"/>
    </location>
</feature>
<protein>
    <submittedName>
        <fullName evidence="2">Glycerophosphodiester phosphodiesterase family protein</fullName>
    </submittedName>
</protein>
<dbReference type="SUPFAM" id="SSF51695">
    <property type="entry name" value="PLC-like phosphodiesterases"/>
    <property type="match status" value="1"/>
</dbReference>
<proteinExistence type="predicted"/>
<dbReference type="PROSITE" id="PS51704">
    <property type="entry name" value="GP_PDE"/>
    <property type="match status" value="1"/>
</dbReference>
<keyword evidence="3" id="KW-1185">Reference proteome</keyword>
<dbReference type="RefSeq" id="WP_290280755.1">
    <property type="nucleotide sequence ID" value="NZ_JAUFQI010000001.1"/>
</dbReference>
<organism evidence="2 3">
    <name type="scientific">Reinekea marina</name>
    <dbReference type="NCBI Taxonomy" id="1310421"/>
    <lineage>
        <taxon>Bacteria</taxon>
        <taxon>Pseudomonadati</taxon>
        <taxon>Pseudomonadota</taxon>
        <taxon>Gammaproteobacteria</taxon>
        <taxon>Oceanospirillales</taxon>
        <taxon>Saccharospirillaceae</taxon>
        <taxon>Reinekea</taxon>
    </lineage>
</organism>
<name>A0ABV7WQJ1_9GAMM</name>
<evidence type="ECO:0000313" key="2">
    <source>
        <dbReference type="EMBL" id="MFC3701558.1"/>
    </source>
</evidence>
<dbReference type="PANTHER" id="PTHR46211:SF1">
    <property type="entry name" value="GLYCEROPHOSPHODIESTER PHOSPHODIESTERASE, CYTOPLASMIC"/>
    <property type="match status" value="1"/>
</dbReference>
<evidence type="ECO:0000259" key="1">
    <source>
        <dbReference type="PROSITE" id="PS51704"/>
    </source>
</evidence>
<dbReference type="PANTHER" id="PTHR46211">
    <property type="entry name" value="GLYCEROPHOSPHORYL DIESTER PHOSPHODIESTERASE"/>
    <property type="match status" value="1"/>
</dbReference>
<reference evidence="3" key="1">
    <citation type="journal article" date="2019" name="Int. J. Syst. Evol. Microbiol.">
        <title>The Global Catalogue of Microorganisms (GCM) 10K type strain sequencing project: providing services to taxonomists for standard genome sequencing and annotation.</title>
        <authorList>
            <consortium name="The Broad Institute Genomics Platform"/>
            <consortium name="The Broad Institute Genome Sequencing Center for Infectious Disease"/>
            <person name="Wu L."/>
            <person name="Ma J."/>
        </authorList>
    </citation>
    <scope>NUCLEOTIDE SEQUENCE [LARGE SCALE GENOMIC DNA]</scope>
    <source>
        <strain evidence="3">CECT 8288</strain>
    </source>
</reference>
<comment type="caution">
    <text evidence="2">The sequence shown here is derived from an EMBL/GenBank/DDBJ whole genome shotgun (WGS) entry which is preliminary data.</text>
</comment>
<dbReference type="InterPro" id="IPR017946">
    <property type="entry name" value="PLC-like_Pdiesterase_TIM-brl"/>
</dbReference>
<evidence type="ECO:0000313" key="3">
    <source>
        <dbReference type="Proteomes" id="UP001595710"/>
    </source>
</evidence>
<dbReference type="InterPro" id="IPR030395">
    <property type="entry name" value="GP_PDE_dom"/>
</dbReference>
<gene>
    <name evidence="2" type="ORF">ACFOND_07920</name>
</gene>